<evidence type="ECO:0000313" key="4">
    <source>
        <dbReference type="Proteomes" id="UP001597218"/>
    </source>
</evidence>
<feature type="domain" description="Flavin reductase like" evidence="2">
    <location>
        <begin position="10"/>
        <end position="149"/>
    </location>
</feature>
<comment type="caution">
    <text evidence="3">The sequence shown here is derived from an EMBL/GenBank/DDBJ whole genome shotgun (WGS) entry which is preliminary data.</text>
</comment>
<dbReference type="SUPFAM" id="SSF50475">
    <property type="entry name" value="FMN-binding split barrel"/>
    <property type="match status" value="1"/>
</dbReference>
<protein>
    <submittedName>
        <fullName evidence="3">Flavin reductase family protein</fullName>
        <ecNumber evidence="3">1.-.-.-</ecNumber>
    </submittedName>
</protein>
<dbReference type="PANTHER" id="PTHR30466">
    <property type="entry name" value="FLAVIN REDUCTASE"/>
    <property type="match status" value="1"/>
</dbReference>
<dbReference type="Pfam" id="PF01613">
    <property type="entry name" value="Flavin_Reduct"/>
    <property type="match status" value="1"/>
</dbReference>
<keyword evidence="4" id="KW-1185">Reference proteome</keyword>
<accession>A0ABW4SD57</accession>
<name>A0ABW4SD57_9BACL</name>
<dbReference type="PANTHER" id="PTHR30466:SF1">
    <property type="entry name" value="FMN REDUCTASE (NADH) RUTF"/>
    <property type="match status" value="1"/>
</dbReference>
<evidence type="ECO:0000313" key="3">
    <source>
        <dbReference type="EMBL" id="MFD1927413.1"/>
    </source>
</evidence>
<dbReference type="EMBL" id="JBHUGI010000008">
    <property type="protein sequence ID" value="MFD1927413.1"/>
    <property type="molecule type" value="Genomic_DNA"/>
</dbReference>
<evidence type="ECO:0000256" key="1">
    <source>
        <dbReference type="ARBA" id="ARBA00023002"/>
    </source>
</evidence>
<proteinExistence type="predicted"/>
<dbReference type="InterPro" id="IPR012349">
    <property type="entry name" value="Split_barrel_FMN-bd"/>
</dbReference>
<dbReference type="RefSeq" id="WP_381536074.1">
    <property type="nucleotide sequence ID" value="NZ_JBHUGI010000008.1"/>
</dbReference>
<dbReference type="EC" id="1.-.-.-" evidence="3"/>
<dbReference type="SMART" id="SM00903">
    <property type="entry name" value="Flavin_Reduct"/>
    <property type="match status" value="1"/>
</dbReference>
<keyword evidence="1 3" id="KW-0560">Oxidoreductase</keyword>
<evidence type="ECO:0000259" key="2">
    <source>
        <dbReference type="SMART" id="SM00903"/>
    </source>
</evidence>
<dbReference type="Proteomes" id="UP001597218">
    <property type="component" value="Unassembled WGS sequence"/>
</dbReference>
<dbReference type="InterPro" id="IPR002563">
    <property type="entry name" value="Flavin_Rdtase-like_dom"/>
</dbReference>
<reference evidence="4" key="1">
    <citation type="journal article" date="2019" name="Int. J. Syst. Evol. Microbiol.">
        <title>The Global Catalogue of Microorganisms (GCM) 10K type strain sequencing project: providing services to taxonomists for standard genome sequencing and annotation.</title>
        <authorList>
            <consortium name="The Broad Institute Genomics Platform"/>
            <consortium name="The Broad Institute Genome Sequencing Center for Infectious Disease"/>
            <person name="Wu L."/>
            <person name="Ma J."/>
        </authorList>
    </citation>
    <scope>NUCLEOTIDE SEQUENCE [LARGE SCALE GENOMIC DNA]</scope>
    <source>
        <strain evidence="4">CGMCC 4.7177</strain>
    </source>
</reference>
<dbReference type="Gene3D" id="2.30.110.10">
    <property type="entry name" value="Electron Transport, Fmn-binding Protein, Chain A"/>
    <property type="match status" value="1"/>
</dbReference>
<gene>
    <name evidence="3" type="ORF">ACFSFY_04960</name>
</gene>
<dbReference type="GO" id="GO:0016491">
    <property type="term" value="F:oxidoreductase activity"/>
    <property type="evidence" value="ECO:0007669"/>
    <property type="project" value="UniProtKB-KW"/>
</dbReference>
<organism evidence="3 4">
    <name type="scientific">Sporosarcina siberiensis</name>
    <dbReference type="NCBI Taxonomy" id="1365606"/>
    <lineage>
        <taxon>Bacteria</taxon>
        <taxon>Bacillati</taxon>
        <taxon>Bacillota</taxon>
        <taxon>Bacilli</taxon>
        <taxon>Bacillales</taxon>
        <taxon>Caryophanaceae</taxon>
        <taxon>Sporosarcina</taxon>
    </lineage>
</organism>
<sequence>MDTREFRNCMGKFATGVTVVTYDTEDGKHGFTANSLTSVSLDPPLVLVSVDRKIKSFEYMKKNNFTVNILKDTQEDTAMHFAGRTTEVLPFEWEEGENCHRLKESLAYIECEPWAEYDGGDHVLYVGKVKNFKYDDGEALGYYQGKFISISAQ</sequence>
<dbReference type="InterPro" id="IPR050268">
    <property type="entry name" value="NADH-dep_flavin_reductase"/>
</dbReference>